<organism evidence="2 3">
    <name type="scientific">Jimgerdemannia flammicorona</name>
    <dbReference type="NCBI Taxonomy" id="994334"/>
    <lineage>
        <taxon>Eukaryota</taxon>
        <taxon>Fungi</taxon>
        <taxon>Fungi incertae sedis</taxon>
        <taxon>Mucoromycota</taxon>
        <taxon>Mucoromycotina</taxon>
        <taxon>Endogonomycetes</taxon>
        <taxon>Endogonales</taxon>
        <taxon>Endogonaceae</taxon>
        <taxon>Jimgerdemannia</taxon>
    </lineage>
</organism>
<name>A0A433DJ50_9FUNG</name>
<evidence type="ECO:0000313" key="2">
    <source>
        <dbReference type="EMBL" id="RUP50880.1"/>
    </source>
</evidence>
<keyword evidence="3" id="KW-1185">Reference proteome</keyword>
<gene>
    <name evidence="2" type="ORF">BC936DRAFT_137228</name>
</gene>
<protein>
    <submittedName>
        <fullName evidence="2">Uncharacterized protein</fullName>
    </submittedName>
</protein>
<dbReference type="AlphaFoldDB" id="A0A433DJ50"/>
<feature type="region of interest" description="Disordered" evidence="1">
    <location>
        <begin position="32"/>
        <end position="65"/>
    </location>
</feature>
<proteinExistence type="predicted"/>
<evidence type="ECO:0000256" key="1">
    <source>
        <dbReference type="SAM" id="MobiDB-lite"/>
    </source>
</evidence>
<comment type="caution">
    <text evidence="2">The sequence shown here is derived from an EMBL/GenBank/DDBJ whole genome shotgun (WGS) entry which is preliminary data.</text>
</comment>
<sequence>MSARHAKKTEYFILILLPPHYSQKAHHKVAPAAGWSVSPPTPPPHNLRSNKPEPPKVFSSEYRFQGPPNEGPMRTFVPFPVPSVLQQNAVVVTYHRQDPSIHVKFSASFPQMEYLLTQGNPLIHGPSGRVISKAKFSPLPSTFYTTNLPRDRLNP</sequence>
<reference evidence="2 3" key="1">
    <citation type="journal article" date="2018" name="New Phytol.">
        <title>Phylogenomics of Endogonaceae and evolution of mycorrhizas within Mucoromycota.</title>
        <authorList>
            <person name="Chang Y."/>
            <person name="Desiro A."/>
            <person name="Na H."/>
            <person name="Sandor L."/>
            <person name="Lipzen A."/>
            <person name="Clum A."/>
            <person name="Barry K."/>
            <person name="Grigoriev I.V."/>
            <person name="Martin F.M."/>
            <person name="Stajich J.E."/>
            <person name="Smith M.E."/>
            <person name="Bonito G."/>
            <person name="Spatafora J.W."/>
        </authorList>
    </citation>
    <scope>NUCLEOTIDE SEQUENCE [LARGE SCALE GENOMIC DNA]</scope>
    <source>
        <strain evidence="2 3">GMNB39</strain>
    </source>
</reference>
<dbReference type="EMBL" id="RBNI01001108">
    <property type="protein sequence ID" value="RUP50880.1"/>
    <property type="molecule type" value="Genomic_DNA"/>
</dbReference>
<accession>A0A433DJ50</accession>
<evidence type="ECO:0000313" key="3">
    <source>
        <dbReference type="Proteomes" id="UP000268093"/>
    </source>
</evidence>
<dbReference type="Proteomes" id="UP000268093">
    <property type="component" value="Unassembled WGS sequence"/>
</dbReference>